<keyword evidence="3" id="KW-1185">Reference proteome</keyword>
<dbReference type="Proteomes" id="UP001054837">
    <property type="component" value="Unassembled WGS sequence"/>
</dbReference>
<comment type="caution">
    <text evidence="2">The sequence shown here is derived from an EMBL/GenBank/DDBJ whole genome shotgun (WGS) entry which is preliminary data.</text>
</comment>
<proteinExistence type="predicted"/>
<evidence type="ECO:0000256" key="1">
    <source>
        <dbReference type="SAM" id="MobiDB-lite"/>
    </source>
</evidence>
<feature type="non-terminal residue" evidence="2">
    <location>
        <position position="31"/>
    </location>
</feature>
<protein>
    <submittedName>
        <fullName evidence="2">Uncharacterized protein</fullName>
    </submittedName>
</protein>
<gene>
    <name evidence="2" type="ORF">CDAR_459191</name>
</gene>
<organism evidence="2 3">
    <name type="scientific">Caerostris darwini</name>
    <dbReference type="NCBI Taxonomy" id="1538125"/>
    <lineage>
        <taxon>Eukaryota</taxon>
        <taxon>Metazoa</taxon>
        <taxon>Ecdysozoa</taxon>
        <taxon>Arthropoda</taxon>
        <taxon>Chelicerata</taxon>
        <taxon>Arachnida</taxon>
        <taxon>Araneae</taxon>
        <taxon>Araneomorphae</taxon>
        <taxon>Entelegynae</taxon>
        <taxon>Araneoidea</taxon>
        <taxon>Araneidae</taxon>
        <taxon>Caerostris</taxon>
    </lineage>
</organism>
<evidence type="ECO:0000313" key="2">
    <source>
        <dbReference type="EMBL" id="GIX72128.1"/>
    </source>
</evidence>
<evidence type="ECO:0000313" key="3">
    <source>
        <dbReference type="Proteomes" id="UP001054837"/>
    </source>
</evidence>
<name>A0AAV4MIH9_9ARAC</name>
<sequence length="31" mass="3499">MHDVDLCTLKESSRKHVPGSHFENSVTESEV</sequence>
<reference evidence="2 3" key="1">
    <citation type="submission" date="2021-06" db="EMBL/GenBank/DDBJ databases">
        <title>Caerostris darwini draft genome.</title>
        <authorList>
            <person name="Kono N."/>
            <person name="Arakawa K."/>
        </authorList>
    </citation>
    <scope>NUCLEOTIDE SEQUENCE [LARGE SCALE GENOMIC DNA]</scope>
</reference>
<dbReference type="EMBL" id="BPLQ01000494">
    <property type="protein sequence ID" value="GIX72128.1"/>
    <property type="molecule type" value="Genomic_DNA"/>
</dbReference>
<dbReference type="AlphaFoldDB" id="A0AAV4MIH9"/>
<feature type="region of interest" description="Disordered" evidence="1">
    <location>
        <begin position="1"/>
        <end position="31"/>
    </location>
</feature>
<accession>A0AAV4MIH9</accession>
<feature type="compositionally biased region" description="Polar residues" evidence="1">
    <location>
        <begin position="22"/>
        <end position="31"/>
    </location>
</feature>